<reference evidence="1 2" key="1">
    <citation type="submission" date="2022-12" db="EMBL/GenBank/DDBJ databases">
        <title>Chromosome-scale assembly of the Ensete ventricosum genome.</title>
        <authorList>
            <person name="Dussert Y."/>
            <person name="Stocks J."/>
            <person name="Wendawek A."/>
            <person name="Woldeyes F."/>
            <person name="Nichols R.A."/>
            <person name="Borrell J.S."/>
        </authorList>
    </citation>
    <scope>NUCLEOTIDE SEQUENCE [LARGE SCALE GENOMIC DNA]</scope>
    <source>
        <strain evidence="2">cv. Maze</strain>
        <tissue evidence="1">Seeds</tissue>
    </source>
</reference>
<protein>
    <submittedName>
        <fullName evidence="1">Uncharacterized protein</fullName>
    </submittedName>
</protein>
<dbReference type="Proteomes" id="UP001222027">
    <property type="component" value="Unassembled WGS sequence"/>
</dbReference>
<organism evidence="1 2">
    <name type="scientific">Ensete ventricosum</name>
    <name type="common">Abyssinian banana</name>
    <name type="synonym">Musa ensete</name>
    <dbReference type="NCBI Taxonomy" id="4639"/>
    <lineage>
        <taxon>Eukaryota</taxon>
        <taxon>Viridiplantae</taxon>
        <taxon>Streptophyta</taxon>
        <taxon>Embryophyta</taxon>
        <taxon>Tracheophyta</taxon>
        <taxon>Spermatophyta</taxon>
        <taxon>Magnoliopsida</taxon>
        <taxon>Liliopsida</taxon>
        <taxon>Zingiberales</taxon>
        <taxon>Musaceae</taxon>
        <taxon>Ensete</taxon>
    </lineage>
</organism>
<keyword evidence="2" id="KW-1185">Reference proteome</keyword>
<accession>A0AAV8RKQ4</accession>
<dbReference type="EMBL" id="JAQQAF010000003">
    <property type="protein sequence ID" value="KAJ8499826.1"/>
    <property type="molecule type" value="Genomic_DNA"/>
</dbReference>
<gene>
    <name evidence="1" type="ORF">OPV22_010378</name>
</gene>
<evidence type="ECO:0000313" key="2">
    <source>
        <dbReference type="Proteomes" id="UP001222027"/>
    </source>
</evidence>
<name>A0AAV8RKQ4_ENSVE</name>
<dbReference type="AlphaFoldDB" id="A0AAV8RKQ4"/>
<proteinExistence type="predicted"/>
<evidence type="ECO:0000313" key="1">
    <source>
        <dbReference type="EMBL" id="KAJ8499826.1"/>
    </source>
</evidence>
<sequence>MGHGLPRRDAVGVCPVVLHATRHVTGVGLQRGFKAVCVPISAKASRAGGQTLPSSLRLIRLRPLLSTLASGSFPLASPASYKVASSCLTHNAVTIVVAASAPINFGIWSAGGVSLSPPAALSSPMGAVRWRRTHCLRLPQLPRLLLVSSLLRTVLGLRSPSAPFPR</sequence>
<comment type="caution">
    <text evidence="1">The sequence shown here is derived from an EMBL/GenBank/DDBJ whole genome shotgun (WGS) entry which is preliminary data.</text>
</comment>